<dbReference type="NCBIfam" id="TIGR00279">
    <property type="entry name" value="uL16_euk_arch"/>
    <property type="match status" value="1"/>
</dbReference>
<name>A0A133U5C1_9EURY</name>
<evidence type="ECO:0000256" key="4">
    <source>
        <dbReference type="HAMAP-Rule" id="MF_00448"/>
    </source>
</evidence>
<dbReference type="PANTHER" id="PTHR11726">
    <property type="entry name" value="60S RIBOSOMAL PROTEIN L10"/>
    <property type="match status" value="1"/>
</dbReference>
<feature type="region of interest" description="Disordered" evidence="5">
    <location>
        <begin position="156"/>
        <end position="176"/>
    </location>
</feature>
<dbReference type="Pfam" id="PF00252">
    <property type="entry name" value="Ribosomal_L16"/>
    <property type="match status" value="1"/>
</dbReference>
<dbReference type="SUPFAM" id="SSF54686">
    <property type="entry name" value="Ribosomal protein L16p/L10e"/>
    <property type="match status" value="1"/>
</dbReference>
<keyword evidence="2 4" id="KW-0689">Ribosomal protein</keyword>
<dbReference type="InterPro" id="IPR036920">
    <property type="entry name" value="Ribosomal_uL16_sf"/>
</dbReference>
<proteinExistence type="inferred from homology"/>
<dbReference type="PATRIC" id="fig|1698259.3.peg.1539"/>
<dbReference type="Gene3D" id="3.90.1170.10">
    <property type="entry name" value="Ribosomal protein L10e/L16"/>
    <property type="match status" value="1"/>
</dbReference>
<reference evidence="6 7" key="1">
    <citation type="journal article" date="2016" name="Sci. Rep.">
        <title>Metabolic traits of an uncultured archaeal lineage -MSBL1- from brine pools of the Red Sea.</title>
        <authorList>
            <person name="Mwirichia R."/>
            <person name="Alam I."/>
            <person name="Rashid M."/>
            <person name="Vinu M."/>
            <person name="Ba-Alawi W."/>
            <person name="Anthony Kamau A."/>
            <person name="Kamanda Ngugi D."/>
            <person name="Goker M."/>
            <person name="Klenk H.P."/>
            <person name="Bajic V."/>
            <person name="Stingl U."/>
        </authorList>
    </citation>
    <scope>NUCLEOTIDE SEQUENCE [LARGE SCALE GENOMIC DNA]</scope>
    <source>
        <strain evidence="6">SCGC-AAA259A05</strain>
    </source>
</reference>
<organism evidence="6 7">
    <name type="scientific">candidate division MSBL1 archaeon SCGC-AAA259A05</name>
    <dbReference type="NCBI Taxonomy" id="1698259"/>
    <lineage>
        <taxon>Archaea</taxon>
        <taxon>Methanobacteriati</taxon>
        <taxon>Methanobacteriota</taxon>
        <taxon>candidate division MSBL1</taxon>
    </lineage>
</organism>
<dbReference type="EMBL" id="LHXJ01000081">
    <property type="protein sequence ID" value="KXA89385.1"/>
    <property type="molecule type" value="Genomic_DNA"/>
</dbReference>
<evidence type="ECO:0000256" key="3">
    <source>
        <dbReference type="ARBA" id="ARBA00023274"/>
    </source>
</evidence>
<dbReference type="GO" id="GO:0003735">
    <property type="term" value="F:structural constituent of ribosome"/>
    <property type="evidence" value="ECO:0007669"/>
    <property type="project" value="InterPro"/>
</dbReference>
<dbReference type="CDD" id="cd01433">
    <property type="entry name" value="Ribosomal_L16_L10e"/>
    <property type="match status" value="1"/>
</dbReference>
<dbReference type="GO" id="GO:1990904">
    <property type="term" value="C:ribonucleoprotein complex"/>
    <property type="evidence" value="ECO:0007669"/>
    <property type="project" value="UniProtKB-KW"/>
</dbReference>
<dbReference type="PROSITE" id="PS01257">
    <property type="entry name" value="RIBOSOMAL_L10E"/>
    <property type="match status" value="1"/>
</dbReference>
<protein>
    <recommendedName>
        <fullName evidence="4">Large ribosomal subunit protein uL16</fullName>
    </recommendedName>
</protein>
<dbReference type="InterPro" id="IPR018255">
    <property type="entry name" value="Ribosomal_uL16_CS_euk_arc"/>
</dbReference>
<dbReference type="Proteomes" id="UP000070163">
    <property type="component" value="Unassembled WGS sequence"/>
</dbReference>
<accession>A0A133U5C1</accession>
<evidence type="ECO:0000256" key="1">
    <source>
        <dbReference type="ARBA" id="ARBA00008931"/>
    </source>
</evidence>
<comment type="caution">
    <text evidence="6">The sequence shown here is derived from an EMBL/GenBank/DDBJ whole genome shotgun (WGS) entry which is preliminary data.</text>
</comment>
<gene>
    <name evidence="4" type="primary">rpl10e</name>
    <name evidence="6" type="ORF">AKJ57_05365</name>
</gene>
<feature type="compositionally biased region" description="Polar residues" evidence="5">
    <location>
        <begin position="160"/>
        <end position="176"/>
    </location>
</feature>
<keyword evidence="3 4" id="KW-0687">Ribonucleoprotein</keyword>
<evidence type="ECO:0000313" key="7">
    <source>
        <dbReference type="Proteomes" id="UP000070163"/>
    </source>
</evidence>
<dbReference type="InterPro" id="IPR016180">
    <property type="entry name" value="Ribosomal_uL16_dom"/>
</dbReference>
<sequence length="176" mass="19973">MPEKPASSYRDQDRPAYTRKKYVTGIPGSRITFFERGDPKADFPIELSLISKEKGQIKHTALESARVSANRYMEKRVGEKNYYLKLRIYPHQILRENPMALGAGADRISDGMRKSFGRPIGLAARVSPGQRILTVRTTEEFYDEAKEALRRARMKLPFPSKSSLTKGSDIISSQHP</sequence>
<dbReference type="InterPro" id="IPR047873">
    <property type="entry name" value="Ribosomal_uL16"/>
</dbReference>
<dbReference type="AlphaFoldDB" id="A0A133U5C1"/>
<dbReference type="GO" id="GO:0005840">
    <property type="term" value="C:ribosome"/>
    <property type="evidence" value="ECO:0007669"/>
    <property type="project" value="UniProtKB-KW"/>
</dbReference>
<evidence type="ECO:0000256" key="2">
    <source>
        <dbReference type="ARBA" id="ARBA00022980"/>
    </source>
</evidence>
<keyword evidence="7" id="KW-1185">Reference proteome</keyword>
<dbReference type="InterPro" id="IPR001197">
    <property type="entry name" value="Ribosomal_uL16_euk_arch"/>
</dbReference>
<dbReference type="NCBIfam" id="NF003239">
    <property type="entry name" value="PRK04199.1-4"/>
    <property type="match status" value="1"/>
</dbReference>
<evidence type="ECO:0000256" key="5">
    <source>
        <dbReference type="SAM" id="MobiDB-lite"/>
    </source>
</evidence>
<dbReference type="PIRSF" id="PIRSF005590">
    <property type="entry name" value="Ribosomal_L10"/>
    <property type="match status" value="1"/>
</dbReference>
<evidence type="ECO:0000313" key="6">
    <source>
        <dbReference type="EMBL" id="KXA89385.1"/>
    </source>
</evidence>
<comment type="similarity">
    <text evidence="1 4">Belongs to the universal ribosomal protein uL16 family.</text>
</comment>
<dbReference type="InterPro" id="IPR022981">
    <property type="entry name" value="Ribosomal_uL16_arc"/>
</dbReference>
<dbReference type="GO" id="GO:0006412">
    <property type="term" value="P:translation"/>
    <property type="evidence" value="ECO:0007669"/>
    <property type="project" value="UniProtKB-UniRule"/>
</dbReference>
<dbReference type="HAMAP" id="MF_00448">
    <property type="entry name" value="Ribosomal_uL16_arch"/>
    <property type="match status" value="1"/>
</dbReference>